<accession>A0ABD0JFS4</accession>
<evidence type="ECO:0000256" key="6">
    <source>
        <dbReference type="ARBA" id="ARBA00023128"/>
    </source>
</evidence>
<evidence type="ECO:0000256" key="7">
    <source>
        <dbReference type="ARBA" id="ARBA00023136"/>
    </source>
</evidence>
<dbReference type="PANTHER" id="PTHR21508:SF5">
    <property type="entry name" value="MITOGUARDIN"/>
    <property type="match status" value="1"/>
</dbReference>
<keyword evidence="7 9" id="KW-0472">Membrane</keyword>
<evidence type="ECO:0000256" key="1">
    <source>
        <dbReference type="ARBA" id="ARBA00004294"/>
    </source>
</evidence>
<keyword evidence="11" id="KW-1185">Reference proteome</keyword>
<dbReference type="PANTHER" id="PTHR21508">
    <property type="entry name" value="MITOGUARDIN"/>
    <property type="match status" value="1"/>
</dbReference>
<keyword evidence="6" id="KW-0496">Mitochondrion</keyword>
<keyword evidence="4" id="KW-1000">Mitochondrion outer membrane</keyword>
<dbReference type="GO" id="GO:0008053">
    <property type="term" value="P:mitochondrial fusion"/>
    <property type="evidence" value="ECO:0007669"/>
    <property type="project" value="UniProtKB-ARBA"/>
</dbReference>
<sequence length="528" mass="59758">MFKSLAEFQRQLPAEISRLTRLPRHVKLTALGVTVGLAVMGFLAAFFRRRRRRAQLIQKKLQAKQHLRQHHNKLLHQRLTHLSHSHSSYGHHTPNGDLSSSRRSNTSNNSGAASVLEQIRQRSLSASMSSLGGASVSSSTSTITHSAIDTAHLSPLELCQLGMESLGQAVSVWEDAIMKMSYLDDQPYPAIPHRLENLLEVAYRMQDNYERLCERHADHVALGSALSAFAGLEGELQRRWSMEEDSSDQDSFVSATDMANLADLESHREMLHLVPLYETGLLELRHGTVPCRALRAEMAHCLSDVEFLAKLHGVRLAFEEIFVDQNNWQWFANMGRRLIGDLLIKADKDADEFQAAYDRLLDYIDKPENWPKIEAELAGRGVKCLSFYDIVLDFILMDAFDDLENPPSTVTAVVQNRWLSNGFKETALATACWSVLKAKRRLLKYQDGFIAHFYSVSEHTSPVLAWGFLGPDSELKTLCNFFKDLVLGFIRDIFSFQQVRYTTIEDLAEDILLKAKEASETAWERLAP</sequence>
<dbReference type="GO" id="GO:0005741">
    <property type="term" value="C:mitochondrial outer membrane"/>
    <property type="evidence" value="ECO:0007669"/>
    <property type="project" value="UniProtKB-SubCell"/>
</dbReference>
<dbReference type="Proteomes" id="UP001519460">
    <property type="component" value="Unassembled WGS sequence"/>
</dbReference>
<dbReference type="EMBL" id="JACVVK020000460">
    <property type="protein sequence ID" value="KAK7473727.1"/>
    <property type="molecule type" value="Genomic_DNA"/>
</dbReference>
<keyword evidence="5 9" id="KW-1133">Transmembrane helix</keyword>
<evidence type="ECO:0008006" key="12">
    <source>
        <dbReference type="Google" id="ProtNLM"/>
    </source>
</evidence>
<feature type="compositionally biased region" description="Low complexity" evidence="8">
    <location>
        <begin position="99"/>
        <end position="110"/>
    </location>
</feature>
<dbReference type="InterPro" id="IPR019392">
    <property type="entry name" value="Miga"/>
</dbReference>
<evidence type="ECO:0000313" key="11">
    <source>
        <dbReference type="Proteomes" id="UP001519460"/>
    </source>
</evidence>
<protein>
    <recommendedName>
        <fullName evidence="12">Mitoguardin</fullName>
    </recommendedName>
</protein>
<proteinExistence type="inferred from homology"/>
<dbReference type="Pfam" id="PF10265">
    <property type="entry name" value="Miga"/>
    <property type="match status" value="2"/>
</dbReference>
<comment type="similarity">
    <text evidence="2">Belongs to the mitoguardin family.</text>
</comment>
<dbReference type="AlphaFoldDB" id="A0ABD0JFS4"/>
<reference evidence="10 11" key="1">
    <citation type="journal article" date="2023" name="Sci. Data">
        <title>Genome assembly of the Korean intertidal mud-creeper Batillaria attramentaria.</title>
        <authorList>
            <person name="Patra A.K."/>
            <person name="Ho P.T."/>
            <person name="Jun S."/>
            <person name="Lee S.J."/>
            <person name="Kim Y."/>
            <person name="Won Y.J."/>
        </authorList>
    </citation>
    <scope>NUCLEOTIDE SEQUENCE [LARGE SCALE GENOMIC DNA]</scope>
    <source>
        <strain evidence="10">Wonlab-2016</strain>
    </source>
</reference>
<name>A0ABD0JFS4_9CAEN</name>
<evidence type="ECO:0000256" key="9">
    <source>
        <dbReference type="SAM" id="Phobius"/>
    </source>
</evidence>
<feature type="region of interest" description="Disordered" evidence="8">
    <location>
        <begin position="83"/>
        <end position="115"/>
    </location>
</feature>
<feature type="transmembrane region" description="Helical" evidence="9">
    <location>
        <begin position="28"/>
        <end position="47"/>
    </location>
</feature>
<keyword evidence="3 9" id="KW-0812">Transmembrane</keyword>
<comment type="caution">
    <text evidence="10">The sequence shown here is derived from an EMBL/GenBank/DDBJ whole genome shotgun (WGS) entry which is preliminary data.</text>
</comment>
<evidence type="ECO:0000256" key="4">
    <source>
        <dbReference type="ARBA" id="ARBA00022787"/>
    </source>
</evidence>
<evidence type="ECO:0000313" key="10">
    <source>
        <dbReference type="EMBL" id="KAK7473727.1"/>
    </source>
</evidence>
<gene>
    <name evidence="10" type="ORF">BaRGS_00035054</name>
</gene>
<evidence type="ECO:0000256" key="3">
    <source>
        <dbReference type="ARBA" id="ARBA00022692"/>
    </source>
</evidence>
<organism evidence="10 11">
    <name type="scientific">Batillaria attramentaria</name>
    <dbReference type="NCBI Taxonomy" id="370345"/>
    <lineage>
        <taxon>Eukaryota</taxon>
        <taxon>Metazoa</taxon>
        <taxon>Spiralia</taxon>
        <taxon>Lophotrochozoa</taxon>
        <taxon>Mollusca</taxon>
        <taxon>Gastropoda</taxon>
        <taxon>Caenogastropoda</taxon>
        <taxon>Sorbeoconcha</taxon>
        <taxon>Cerithioidea</taxon>
        <taxon>Batillariidae</taxon>
        <taxon>Batillaria</taxon>
    </lineage>
</organism>
<evidence type="ECO:0000256" key="2">
    <source>
        <dbReference type="ARBA" id="ARBA00008969"/>
    </source>
</evidence>
<evidence type="ECO:0000256" key="8">
    <source>
        <dbReference type="SAM" id="MobiDB-lite"/>
    </source>
</evidence>
<evidence type="ECO:0000256" key="5">
    <source>
        <dbReference type="ARBA" id="ARBA00022989"/>
    </source>
</evidence>
<comment type="subcellular location">
    <subcellularLocation>
        <location evidence="1">Mitochondrion outer membrane</location>
    </subcellularLocation>
</comment>